<feature type="non-terminal residue" evidence="1">
    <location>
        <position position="74"/>
    </location>
</feature>
<organism evidence="1">
    <name type="scientific">Arion vulgaris</name>
    <dbReference type="NCBI Taxonomy" id="1028688"/>
    <lineage>
        <taxon>Eukaryota</taxon>
        <taxon>Metazoa</taxon>
        <taxon>Spiralia</taxon>
        <taxon>Lophotrochozoa</taxon>
        <taxon>Mollusca</taxon>
        <taxon>Gastropoda</taxon>
        <taxon>Heterobranchia</taxon>
        <taxon>Euthyneura</taxon>
        <taxon>Panpulmonata</taxon>
        <taxon>Eupulmonata</taxon>
        <taxon>Stylommatophora</taxon>
        <taxon>Helicina</taxon>
        <taxon>Arionoidea</taxon>
        <taxon>Arionidae</taxon>
        <taxon>Arion</taxon>
    </lineage>
</organism>
<proteinExistence type="predicted"/>
<accession>A0A0B6ZE38</accession>
<sequence length="74" mass="8526">MIDQIDHFNATIIDKYQAQRLLDITLKYSMELIALDEVDTQNNDDDGTHMAAGDWESHYFEESSSAGRGRQSFR</sequence>
<protein>
    <submittedName>
        <fullName evidence="1">Uncharacterized protein</fullName>
    </submittedName>
</protein>
<reference evidence="1" key="1">
    <citation type="submission" date="2014-12" db="EMBL/GenBank/DDBJ databases">
        <title>Insight into the proteome of Arion vulgaris.</title>
        <authorList>
            <person name="Aradska J."/>
            <person name="Bulat T."/>
            <person name="Smidak R."/>
            <person name="Sarate P."/>
            <person name="Gangsoo J."/>
            <person name="Sialana F."/>
            <person name="Bilban M."/>
            <person name="Lubec G."/>
        </authorList>
    </citation>
    <scope>NUCLEOTIDE SEQUENCE</scope>
    <source>
        <tissue evidence="1">Skin</tissue>
    </source>
</reference>
<name>A0A0B6ZE38_9EUPU</name>
<gene>
    <name evidence="1" type="primary">ORF56792</name>
</gene>
<dbReference type="AlphaFoldDB" id="A0A0B6ZE38"/>
<dbReference type="EMBL" id="HACG01019080">
    <property type="protein sequence ID" value="CEK65945.1"/>
    <property type="molecule type" value="Transcribed_RNA"/>
</dbReference>
<evidence type="ECO:0000313" key="1">
    <source>
        <dbReference type="EMBL" id="CEK65945.1"/>
    </source>
</evidence>